<sequence>MDLVGLICLHGVVKVLLTSPTTPTDRMKAIVEAAGLGDCEVVDNESLVLKYESSHLFHGVMFALTGLVSSVGVTCARASVSDQISPLYKSNTQIVLERVKVQRESIW</sequence>
<organism evidence="2 3">
    <name type="scientific">Quercus lobata</name>
    <name type="common">Valley oak</name>
    <dbReference type="NCBI Taxonomy" id="97700"/>
    <lineage>
        <taxon>Eukaryota</taxon>
        <taxon>Viridiplantae</taxon>
        <taxon>Streptophyta</taxon>
        <taxon>Embryophyta</taxon>
        <taxon>Tracheophyta</taxon>
        <taxon>Spermatophyta</taxon>
        <taxon>Magnoliopsida</taxon>
        <taxon>eudicotyledons</taxon>
        <taxon>Gunneridae</taxon>
        <taxon>Pentapetalae</taxon>
        <taxon>rosids</taxon>
        <taxon>fabids</taxon>
        <taxon>Fagales</taxon>
        <taxon>Fagaceae</taxon>
        <taxon>Quercus</taxon>
    </lineage>
</organism>
<protein>
    <submittedName>
        <fullName evidence="2">Uncharacterized protein</fullName>
    </submittedName>
</protein>
<evidence type="ECO:0000256" key="1">
    <source>
        <dbReference type="SAM" id="SignalP"/>
    </source>
</evidence>
<feature type="chain" id="PRO_5029750195" evidence="1">
    <location>
        <begin position="19"/>
        <end position="107"/>
    </location>
</feature>
<keyword evidence="3" id="KW-1185">Reference proteome</keyword>
<reference evidence="2 3" key="1">
    <citation type="journal article" date="2016" name="G3 (Bethesda)">
        <title>First Draft Assembly and Annotation of the Genome of a California Endemic Oak Quercus lobata Nee (Fagaceae).</title>
        <authorList>
            <person name="Sork V.L."/>
            <person name="Fitz-Gibbon S.T."/>
            <person name="Puiu D."/>
            <person name="Crepeau M."/>
            <person name="Gugger P.F."/>
            <person name="Sherman R."/>
            <person name="Stevens K."/>
            <person name="Langley C.H."/>
            <person name="Pellegrini M."/>
            <person name="Salzberg S.L."/>
        </authorList>
    </citation>
    <scope>NUCLEOTIDE SEQUENCE [LARGE SCALE GENOMIC DNA]</scope>
    <source>
        <strain evidence="2 3">cv. SW786</strain>
    </source>
</reference>
<evidence type="ECO:0000313" key="2">
    <source>
        <dbReference type="EnsemblPlants" id="QL01p000675:mrna"/>
    </source>
</evidence>
<dbReference type="Gramene" id="QL01p000675:mrna">
    <property type="protein sequence ID" value="QL01p000675:mrna"/>
    <property type="gene ID" value="QL01p000675"/>
</dbReference>
<reference evidence="2" key="2">
    <citation type="submission" date="2021-01" db="UniProtKB">
        <authorList>
            <consortium name="EnsemblPlants"/>
        </authorList>
    </citation>
    <scope>IDENTIFICATION</scope>
</reference>
<dbReference type="EMBL" id="LRBV02000001">
    <property type="status" value="NOT_ANNOTATED_CDS"/>
    <property type="molecule type" value="Genomic_DNA"/>
</dbReference>
<keyword evidence="1" id="KW-0732">Signal</keyword>
<proteinExistence type="predicted"/>
<dbReference type="Proteomes" id="UP000594261">
    <property type="component" value="Chromosome 1"/>
</dbReference>
<feature type="signal peptide" evidence="1">
    <location>
        <begin position="1"/>
        <end position="18"/>
    </location>
</feature>
<dbReference type="AlphaFoldDB" id="A0A7N2QWW8"/>
<dbReference type="EnsemblPlants" id="QL01p000675:mrna">
    <property type="protein sequence ID" value="QL01p000675:mrna"/>
    <property type="gene ID" value="QL01p000675"/>
</dbReference>
<name>A0A7N2QWW8_QUELO</name>
<accession>A0A7N2QWW8</accession>
<dbReference type="InParanoid" id="A0A7N2QWW8"/>
<evidence type="ECO:0000313" key="3">
    <source>
        <dbReference type="Proteomes" id="UP000594261"/>
    </source>
</evidence>